<keyword evidence="2" id="KW-1185">Reference proteome</keyword>
<comment type="caution">
    <text evidence="1">The sequence shown here is derived from an EMBL/GenBank/DDBJ whole genome shotgun (WGS) entry which is preliminary data.</text>
</comment>
<dbReference type="Proteomes" id="UP000237105">
    <property type="component" value="Unassembled WGS sequence"/>
</dbReference>
<evidence type="ECO:0000313" key="1">
    <source>
        <dbReference type="EMBL" id="PON55383.1"/>
    </source>
</evidence>
<organism evidence="1 2">
    <name type="scientific">Parasponia andersonii</name>
    <name type="common">Sponia andersonii</name>
    <dbReference type="NCBI Taxonomy" id="3476"/>
    <lineage>
        <taxon>Eukaryota</taxon>
        <taxon>Viridiplantae</taxon>
        <taxon>Streptophyta</taxon>
        <taxon>Embryophyta</taxon>
        <taxon>Tracheophyta</taxon>
        <taxon>Spermatophyta</taxon>
        <taxon>Magnoliopsida</taxon>
        <taxon>eudicotyledons</taxon>
        <taxon>Gunneridae</taxon>
        <taxon>Pentapetalae</taxon>
        <taxon>rosids</taxon>
        <taxon>fabids</taxon>
        <taxon>Rosales</taxon>
        <taxon>Cannabaceae</taxon>
        <taxon>Parasponia</taxon>
    </lineage>
</organism>
<accession>A0A2P5C2S9</accession>
<evidence type="ECO:0000313" key="2">
    <source>
        <dbReference type="Proteomes" id="UP000237105"/>
    </source>
</evidence>
<feature type="non-terminal residue" evidence="1">
    <location>
        <position position="1"/>
    </location>
</feature>
<reference evidence="2" key="1">
    <citation type="submission" date="2016-06" db="EMBL/GenBank/DDBJ databases">
        <title>Parallel loss of symbiosis genes in relatives of nitrogen-fixing non-legume Parasponia.</title>
        <authorList>
            <person name="Van Velzen R."/>
            <person name="Holmer R."/>
            <person name="Bu F."/>
            <person name="Rutten L."/>
            <person name="Van Zeijl A."/>
            <person name="Liu W."/>
            <person name="Santuari L."/>
            <person name="Cao Q."/>
            <person name="Sharma T."/>
            <person name="Shen D."/>
            <person name="Roswanjaya Y."/>
            <person name="Wardhani T."/>
            <person name="Kalhor M.S."/>
            <person name="Jansen J."/>
            <person name="Van den Hoogen J."/>
            <person name="Gungor B."/>
            <person name="Hartog M."/>
            <person name="Hontelez J."/>
            <person name="Verver J."/>
            <person name="Yang W.-C."/>
            <person name="Schijlen E."/>
            <person name="Repin R."/>
            <person name="Schilthuizen M."/>
            <person name="Schranz E."/>
            <person name="Heidstra R."/>
            <person name="Miyata K."/>
            <person name="Fedorova E."/>
            <person name="Kohlen W."/>
            <person name="Bisseling T."/>
            <person name="Smit S."/>
            <person name="Geurts R."/>
        </authorList>
    </citation>
    <scope>NUCLEOTIDE SEQUENCE [LARGE SCALE GENOMIC DNA]</scope>
    <source>
        <strain evidence="2">cv. WU1-14</strain>
    </source>
</reference>
<sequence>SAIEKDISEKIAHKGRRIAIKKILEEIQNLPIYQIAMRVQMYSSLFQMKNIRMIGSLTKESLIVINSRLFFFRLCVVHLFKILMRMNKLHNGGIRWFGNKQGTTAKATVYFI</sequence>
<proteinExistence type="predicted"/>
<name>A0A2P5C2S9_PARAD</name>
<protein>
    <submittedName>
        <fullName evidence="1">Uncharacterized protein</fullName>
    </submittedName>
</protein>
<dbReference type="AlphaFoldDB" id="A0A2P5C2S9"/>
<dbReference type="EMBL" id="JXTB01000184">
    <property type="protein sequence ID" value="PON55383.1"/>
    <property type="molecule type" value="Genomic_DNA"/>
</dbReference>
<gene>
    <name evidence="1" type="ORF">PanWU01x14_188770</name>
</gene>